<evidence type="ECO:0000256" key="6">
    <source>
        <dbReference type="SAM" id="Phobius"/>
    </source>
</evidence>
<evidence type="ECO:0000313" key="8">
    <source>
        <dbReference type="EMBL" id="TBN53453.1"/>
    </source>
</evidence>
<dbReference type="RefSeq" id="WP_131003509.1">
    <property type="nucleotide sequence ID" value="NZ_JBHSZR010000007.1"/>
</dbReference>
<dbReference type="InterPro" id="IPR010445">
    <property type="entry name" value="LapA_dom"/>
</dbReference>
<feature type="domain" description="Lipopolysaccharide assembly protein A" evidence="7">
    <location>
        <begin position="46"/>
        <end position="94"/>
    </location>
</feature>
<dbReference type="EMBL" id="SIUB01000004">
    <property type="protein sequence ID" value="TBN53453.1"/>
    <property type="molecule type" value="Genomic_DNA"/>
</dbReference>
<evidence type="ECO:0000256" key="4">
    <source>
        <dbReference type="ARBA" id="ARBA00023136"/>
    </source>
</evidence>
<keyword evidence="4 6" id="KW-0472">Membrane</keyword>
<keyword evidence="5" id="KW-0175">Coiled coil</keyword>
<keyword evidence="9" id="KW-1185">Reference proteome</keyword>
<gene>
    <name evidence="8" type="ORF">EYR15_10615</name>
</gene>
<feature type="coiled-coil region" evidence="5">
    <location>
        <begin position="80"/>
        <end position="107"/>
    </location>
</feature>
<reference evidence="8 9" key="1">
    <citation type="submission" date="2019-02" db="EMBL/GenBank/DDBJ databases">
        <title>Hansschlegelia quercus sp. nov., a novel methylotrophic bacterium from buds of oak (Quercus robur L.).</title>
        <authorList>
            <person name="Agafonova N.V."/>
            <person name="Kaparullina E.N."/>
            <person name="Grouzdev D.S."/>
            <person name="Doronina N.V."/>
        </authorList>
    </citation>
    <scope>NUCLEOTIDE SEQUENCE [LARGE SCALE GENOMIC DNA]</scope>
    <source>
        <strain evidence="8 9">Dub</strain>
    </source>
</reference>
<dbReference type="Proteomes" id="UP000291613">
    <property type="component" value="Unassembled WGS sequence"/>
</dbReference>
<organism evidence="8 9">
    <name type="scientific">Hansschlegelia quercus</name>
    <dbReference type="NCBI Taxonomy" id="2528245"/>
    <lineage>
        <taxon>Bacteria</taxon>
        <taxon>Pseudomonadati</taxon>
        <taxon>Pseudomonadota</taxon>
        <taxon>Alphaproteobacteria</taxon>
        <taxon>Hyphomicrobiales</taxon>
        <taxon>Methylopilaceae</taxon>
        <taxon>Hansschlegelia</taxon>
    </lineage>
</organism>
<proteinExistence type="predicted"/>
<keyword evidence="1" id="KW-1003">Cell membrane</keyword>
<comment type="caution">
    <text evidence="8">The sequence shown here is derived from an EMBL/GenBank/DDBJ whole genome shotgun (WGS) entry which is preliminary data.</text>
</comment>
<sequence>MTFRRFLSGLIGIPLAIVIVLFAVANRQDVVVGFDPFAPEAPALAVTLPLFAVILASLMAGVVVGGVASWAGQRRWRKEAKRRRAETGRLEAEREAARREAAAARNALALPAPRQAA</sequence>
<name>A0A4Q9GH42_9HYPH</name>
<evidence type="ECO:0000256" key="1">
    <source>
        <dbReference type="ARBA" id="ARBA00022475"/>
    </source>
</evidence>
<keyword evidence="2 6" id="KW-0812">Transmembrane</keyword>
<evidence type="ECO:0000313" key="9">
    <source>
        <dbReference type="Proteomes" id="UP000291613"/>
    </source>
</evidence>
<evidence type="ECO:0000256" key="5">
    <source>
        <dbReference type="SAM" id="Coils"/>
    </source>
</evidence>
<evidence type="ECO:0000256" key="3">
    <source>
        <dbReference type="ARBA" id="ARBA00022989"/>
    </source>
</evidence>
<dbReference type="OrthoDB" id="7868067at2"/>
<keyword evidence="3 6" id="KW-1133">Transmembrane helix</keyword>
<accession>A0A4Q9GH42</accession>
<dbReference type="AlphaFoldDB" id="A0A4Q9GH42"/>
<feature type="transmembrane region" description="Helical" evidence="6">
    <location>
        <begin position="43"/>
        <end position="72"/>
    </location>
</feature>
<evidence type="ECO:0000256" key="2">
    <source>
        <dbReference type="ARBA" id="ARBA00022692"/>
    </source>
</evidence>
<dbReference type="Pfam" id="PF06305">
    <property type="entry name" value="LapA_dom"/>
    <property type="match status" value="1"/>
</dbReference>
<dbReference type="GO" id="GO:0005886">
    <property type="term" value="C:plasma membrane"/>
    <property type="evidence" value="ECO:0007669"/>
    <property type="project" value="InterPro"/>
</dbReference>
<evidence type="ECO:0000259" key="7">
    <source>
        <dbReference type="Pfam" id="PF06305"/>
    </source>
</evidence>
<protein>
    <submittedName>
        <fullName evidence="8">LapA family protein</fullName>
    </submittedName>
</protein>